<comment type="caution">
    <text evidence="1">The sequence shown here is derived from an EMBL/GenBank/DDBJ whole genome shotgun (WGS) entry which is preliminary data.</text>
</comment>
<dbReference type="AlphaFoldDB" id="A0A8T0F8N1"/>
<gene>
    <name evidence="1" type="ORF">HNY73_009140</name>
</gene>
<evidence type="ECO:0000313" key="2">
    <source>
        <dbReference type="Proteomes" id="UP000807504"/>
    </source>
</evidence>
<keyword evidence="2" id="KW-1185">Reference proteome</keyword>
<protein>
    <submittedName>
        <fullName evidence="1">Uncharacterized protein</fullName>
    </submittedName>
</protein>
<dbReference type="EMBL" id="JABXBU010000015">
    <property type="protein sequence ID" value="KAF8787557.1"/>
    <property type="molecule type" value="Genomic_DNA"/>
</dbReference>
<dbReference type="Proteomes" id="UP000807504">
    <property type="component" value="Unassembled WGS sequence"/>
</dbReference>
<evidence type="ECO:0000313" key="1">
    <source>
        <dbReference type="EMBL" id="KAF8787557.1"/>
    </source>
</evidence>
<name>A0A8T0F8N1_ARGBR</name>
<sequence>MAVQIDIHNIGREREFAKGCVVWIIRKRNPNLSLEFLDVKEDSEDSDNESDESNEIDVNQTLASYERIYEAVNSYAVDNKEVIEAKYRSFFTEAKDLIDPHTKNFCELVCRYAHDLQKRPFSYEVIIAFCAHVSIFGYLSYQAKKLQEVVLYAISSIAYVLKYHDFNESKYNELSHQKKMDFDSPEYIFSRDIIFYIMQDYYSAWKWRPCKKYASEKDRTLFTPAIENQVKKLLDNMGPYTHVCFENDFDPCNISNKAFQEVCSRIVKEHLEEDVGLKRFVKLCCVIGNYAAISFIYGARNAPYIAIRILYNLVQTLKADGRFKDATWSEIHMLCADS</sequence>
<organism evidence="1 2">
    <name type="scientific">Argiope bruennichi</name>
    <name type="common">Wasp spider</name>
    <name type="synonym">Aranea bruennichi</name>
    <dbReference type="NCBI Taxonomy" id="94029"/>
    <lineage>
        <taxon>Eukaryota</taxon>
        <taxon>Metazoa</taxon>
        <taxon>Ecdysozoa</taxon>
        <taxon>Arthropoda</taxon>
        <taxon>Chelicerata</taxon>
        <taxon>Arachnida</taxon>
        <taxon>Araneae</taxon>
        <taxon>Araneomorphae</taxon>
        <taxon>Entelegynae</taxon>
        <taxon>Araneoidea</taxon>
        <taxon>Araneidae</taxon>
        <taxon>Argiope</taxon>
    </lineage>
</organism>
<proteinExistence type="predicted"/>
<accession>A0A8T0F8N1</accession>
<reference evidence="1" key="2">
    <citation type="submission" date="2020-06" db="EMBL/GenBank/DDBJ databases">
        <authorList>
            <person name="Sheffer M."/>
        </authorList>
    </citation>
    <scope>NUCLEOTIDE SEQUENCE</scope>
</reference>
<reference evidence="1" key="1">
    <citation type="journal article" date="2020" name="bioRxiv">
        <title>Chromosome-level reference genome of the European wasp spider Argiope bruennichi: a resource for studies on range expansion and evolutionary adaptation.</title>
        <authorList>
            <person name="Sheffer M.M."/>
            <person name="Hoppe A."/>
            <person name="Krehenwinkel H."/>
            <person name="Uhl G."/>
            <person name="Kuss A.W."/>
            <person name="Jensen L."/>
            <person name="Jensen C."/>
            <person name="Gillespie R.G."/>
            <person name="Hoff K.J."/>
            <person name="Prost S."/>
        </authorList>
    </citation>
    <scope>NUCLEOTIDE SEQUENCE</scope>
</reference>